<reference evidence="1 2" key="1">
    <citation type="submission" date="2018-10" db="EMBL/GenBank/DDBJ databases">
        <title>Genomic Encyclopedia of Archaeal and Bacterial Type Strains, Phase II (KMG-II): from individual species to whole genera.</title>
        <authorList>
            <person name="Goeker M."/>
        </authorList>
    </citation>
    <scope>NUCLEOTIDE SEQUENCE [LARGE SCALE GENOMIC DNA]</scope>
    <source>
        <strain evidence="1 2">DSM 14954</strain>
    </source>
</reference>
<evidence type="ECO:0000313" key="2">
    <source>
        <dbReference type="Proteomes" id="UP000278962"/>
    </source>
</evidence>
<protein>
    <submittedName>
        <fullName evidence="1">Uncharacterized protein</fullName>
    </submittedName>
</protein>
<name>A0A660LE84_9ACTN</name>
<dbReference type="OrthoDB" id="5244474at2"/>
<gene>
    <name evidence="1" type="ORF">C8N24_3235</name>
</gene>
<comment type="caution">
    <text evidence="1">The sequence shown here is derived from an EMBL/GenBank/DDBJ whole genome shotgun (WGS) entry which is preliminary data.</text>
</comment>
<evidence type="ECO:0000313" key="1">
    <source>
        <dbReference type="EMBL" id="RKQ93372.1"/>
    </source>
</evidence>
<sequence length="87" mass="9680">MAEPSKRRLPQVRNVPWGEFRRHATTAFLMLQAGWGALSEAERKEARKLVTKSRGNPKNLTKLEARKLGKLAAKAATAASAARRLTR</sequence>
<keyword evidence="2" id="KW-1185">Reference proteome</keyword>
<dbReference type="Proteomes" id="UP000278962">
    <property type="component" value="Unassembled WGS sequence"/>
</dbReference>
<dbReference type="AlphaFoldDB" id="A0A660LE84"/>
<proteinExistence type="predicted"/>
<dbReference type="RefSeq" id="WP_121251429.1">
    <property type="nucleotide sequence ID" value="NZ_RBIL01000001.1"/>
</dbReference>
<organism evidence="1 2">
    <name type="scientific">Solirubrobacter pauli</name>
    <dbReference type="NCBI Taxonomy" id="166793"/>
    <lineage>
        <taxon>Bacteria</taxon>
        <taxon>Bacillati</taxon>
        <taxon>Actinomycetota</taxon>
        <taxon>Thermoleophilia</taxon>
        <taxon>Solirubrobacterales</taxon>
        <taxon>Solirubrobacteraceae</taxon>
        <taxon>Solirubrobacter</taxon>
    </lineage>
</organism>
<accession>A0A660LE84</accession>
<dbReference type="EMBL" id="RBIL01000001">
    <property type="protein sequence ID" value="RKQ93372.1"/>
    <property type="molecule type" value="Genomic_DNA"/>
</dbReference>